<organism evidence="1 2">
    <name type="scientific">Nocardia cyriacigeorgica</name>
    <dbReference type="NCBI Taxonomy" id="135487"/>
    <lineage>
        <taxon>Bacteria</taxon>
        <taxon>Bacillati</taxon>
        <taxon>Actinomycetota</taxon>
        <taxon>Actinomycetes</taxon>
        <taxon>Mycobacteriales</taxon>
        <taxon>Nocardiaceae</taxon>
        <taxon>Nocardia</taxon>
    </lineage>
</organism>
<dbReference type="InterPro" id="IPR023393">
    <property type="entry name" value="START-like_dom_sf"/>
</dbReference>
<dbReference type="InterPro" id="IPR019587">
    <property type="entry name" value="Polyketide_cyclase/dehydratase"/>
</dbReference>
<name>A0A6P1CSB8_9NOCA</name>
<protein>
    <submittedName>
        <fullName evidence="1">SRPBCC family protein</fullName>
    </submittedName>
</protein>
<dbReference type="CDD" id="cd07812">
    <property type="entry name" value="SRPBCC"/>
    <property type="match status" value="1"/>
</dbReference>
<evidence type="ECO:0000313" key="1">
    <source>
        <dbReference type="EMBL" id="NEW35470.1"/>
    </source>
</evidence>
<dbReference type="Gene3D" id="3.30.530.20">
    <property type="match status" value="1"/>
</dbReference>
<reference evidence="1 2" key="1">
    <citation type="submission" date="2020-01" db="EMBL/GenBank/DDBJ databases">
        <title>Genetics and antimicrobial susceptibilities of Nocardia species isolated from the soil; a comparison with species isolated from humans.</title>
        <authorList>
            <person name="Carrasco G."/>
            <person name="Monzon S."/>
            <person name="Sansegundo M."/>
            <person name="Garcia E."/>
            <person name="Garrido N."/>
            <person name="Medina M.J."/>
            <person name="Villalon P."/>
            <person name="Ramirez-Arocha A.C."/>
            <person name="Jimenez P."/>
            <person name="Cuesta I."/>
            <person name="Valdezate S."/>
        </authorList>
    </citation>
    <scope>NUCLEOTIDE SEQUENCE [LARGE SCALE GENOMIC DNA]</scope>
    <source>
        <strain evidence="1 2">CNM20110626</strain>
    </source>
</reference>
<comment type="caution">
    <text evidence="1">The sequence shown here is derived from an EMBL/GenBank/DDBJ whole genome shotgun (WGS) entry which is preliminary data.</text>
</comment>
<gene>
    <name evidence="1" type="ORF">GV791_23290</name>
</gene>
<dbReference type="RefSeq" id="WP_163846736.1">
    <property type="nucleotide sequence ID" value="NZ_JAAGVB010000045.1"/>
</dbReference>
<proteinExistence type="predicted"/>
<accession>A0A6P1CSB8</accession>
<evidence type="ECO:0000313" key="2">
    <source>
        <dbReference type="Proteomes" id="UP000471166"/>
    </source>
</evidence>
<dbReference type="SUPFAM" id="SSF55961">
    <property type="entry name" value="Bet v1-like"/>
    <property type="match status" value="1"/>
</dbReference>
<dbReference type="AlphaFoldDB" id="A0A6P1CSB8"/>
<dbReference type="Pfam" id="PF10604">
    <property type="entry name" value="Polyketide_cyc2"/>
    <property type="match status" value="1"/>
</dbReference>
<dbReference type="EMBL" id="JAAGVB010000045">
    <property type="protein sequence ID" value="NEW35470.1"/>
    <property type="molecule type" value="Genomic_DNA"/>
</dbReference>
<sequence length="155" mass="16262">MGTINVGAELPAAPRDVFDVLRTPATWPHWFTIHDRFVDLPPARLDAGSRMNAKVTLLDISLHVAWEVKSCTESASLTIAGSGPVGVGCEFTYTLTPAESGTMISAEGTFGGPMVRGSLNRALEKNGTIQLTRSLGLLGELAAAVDGRAVGVPES</sequence>
<dbReference type="Proteomes" id="UP000471166">
    <property type="component" value="Unassembled WGS sequence"/>
</dbReference>